<feature type="transmembrane region" description="Helical" evidence="2">
    <location>
        <begin position="283"/>
        <end position="302"/>
    </location>
</feature>
<evidence type="ECO:0000259" key="4">
    <source>
        <dbReference type="Pfam" id="PF03629"/>
    </source>
</evidence>
<evidence type="ECO:0000256" key="3">
    <source>
        <dbReference type="SAM" id="SignalP"/>
    </source>
</evidence>
<feature type="chain" id="PRO_5013202054" evidence="3">
    <location>
        <begin position="16"/>
        <end position="303"/>
    </location>
</feature>
<keyword evidence="3" id="KW-0732">Signal</keyword>
<feature type="domain" description="Sialate O-acetylesterase" evidence="4">
    <location>
        <begin position="26"/>
        <end position="260"/>
    </location>
</feature>
<reference evidence="6" key="1">
    <citation type="submission" date="2016-04" db="EMBL/GenBank/DDBJ databases">
        <title>Cephalotus genome sequencing.</title>
        <authorList>
            <person name="Fukushima K."/>
            <person name="Hasebe M."/>
            <person name="Fang X."/>
        </authorList>
    </citation>
    <scope>NUCLEOTIDE SEQUENCE [LARGE SCALE GENOMIC DNA]</scope>
    <source>
        <strain evidence="6">cv. St1</strain>
    </source>
</reference>
<dbReference type="EMBL" id="BDDD01000812">
    <property type="protein sequence ID" value="GAV70474.1"/>
    <property type="molecule type" value="Genomic_DNA"/>
</dbReference>
<keyword evidence="2" id="KW-0472">Membrane</keyword>
<comment type="caution">
    <text evidence="5">The sequence shown here is derived from an EMBL/GenBank/DDBJ whole genome shotgun (WGS) entry which is preliminary data.</text>
</comment>
<dbReference type="Pfam" id="PF03629">
    <property type="entry name" value="SASA"/>
    <property type="match status" value="1"/>
</dbReference>
<keyword evidence="2" id="KW-1133">Transmembrane helix</keyword>
<dbReference type="InParanoid" id="A0A1Q3BRI7"/>
<dbReference type="Proteomes" id="UP000187406">
    <property type="component" value="Unassembled WGS sequence"/>
</dbReference>
<keyword evidence="1" id="KW-0378">Hydrolase</keyword>
<feature type="signal peptide" evidence="3">
    <location>
        <begin position="1"/>
        <end position="15"/>
    </location>
</feature>
<dbReference type="OrthoDB" id="42638at2759"/>
<gene>
    <name evidence="5" type="ORF">CFOL_v3_13972</name>
</gene>
<dbReference type="InterPro" id="IPR005181">
    <property type="entry name" value="SASA"/>
</dbReference>
<organism evidence="5 6">
    <name type="scientific">Cephalotus follicularis</name>
    <name type="common">Albany pitcher plant</name>
    <dbReference type="NCBI Taxonomy" id="3775"/>
    <lineage>
        <taxon>Eukaryota</taxon>
        <taxon>Viridiplantae</taxon>
        <taxon>Streptophyta</taxon>
        <taxon>Embryophyta</taxon>
        <taxon>Tracheophyta</taxon>
        <taxon>Spermatophyta</taxon>
        <taxon>Magnoliopsida</taxon>
        <taxon>eudicotyledons</taxon>
        <taxon>Gunneridae</taxon>
        <taxon>Pentapetalae</taxon>
        <taxon>rosids</taxon>
        <taxon>fabids</taxon>
        <taxon>Oxalidales</taxon>
        <taxon>Cephalotaceae</taxon>
        <taxon>Cephalotus</taxon>
    </lineage>
</organism>
<dbReference type="SUPFAM" id="SSF52266">
    <property type="entry name" value="SGNH hydrolase"/>
    <property type="match status" value="1"/>
</dbReference>
<dbReference type="PANTHER" id="PTHR31988:SF15">
    <property type="entry name" value="ESTERASE, PUTATIVE (DUF303)-RELATED"/>
    <property type="match status" value="1"/>
</dbReference>
<dbReference type="InterPro" id="IPR036514">
    <property type="entry name" value="SGNH_hydro_sf"/>
</dbReference>
<evidence type="ECO:0000256" key="1">
    <source>
        <dbReference type="ARBA" id="ARBA00022801"/>
    </source>
</evidence>
<proteinExistence type="predicted"/>
<dbReference type="Gene3D" id="3.40.50.1110">
    <property type="entry name" value="SGNH hydrolase"/>
    <property type="match status" value="1"/>
</dbReference>
<dbReference type="PANTHER" id="PTHR31988">
    <property type="entry name" value="ESTERASE, PUTATIVE (DUF303)-RELATED"/>
    <property type="match status" value="1"/>
</dbReference>
<evidence type="ECO:0000313" key="6">
    <source>
        <dbReference type="Proteomes" id="UP000187406"/>
    </source>
</evidence>
<sequence>MRWFFFLLTLSHAMSLPSKNLSQNPLNIFILAGQSNMAGRGGVVNDTNTGVTTWDGIVPPQCQPNPSIFKLSAKLTWVQAHEPLHADIDVAKINGVGPGLAFANAVLTKDPNFGVVGLVPCAIGGTNISEWEKGKFLYEQTVRRANVALQSGGVIRALLWYQGESDTVNKEDAELYKGRLEKFFMDLRGDLQDPLLPIIQVTLASGQGPYINIVREAQLGIDLLDVHCVEAKGLPLEPDGLHLTTQAQVRLGGLLADAFMESMPSPMGVSRTSIAAHRGFSNFVPYFFIASLSILLFTILTFI</sequence>
<keyword evidence="2" id="KW-0812">Transmembrane</keyword>
<evidence type="ECO:0000313" key="5">
    <source>
        <dbReference type="EMBL" id="GAV70474.1"/>
    </source>
</evidence>
<name>A0A1Q3BRI7_CEPFO</name>
<protein>
    <submittedName>
        <fullName evidence="5">DUF303 domain-containing protein</fullName>
    </submittedName>
</protein>
<dbReference type="GO" id="GO:0016787">
    <property type="term" value="F:hydrolase activity"/>
    <property type="evidence" value="ECO:0007669"/>
    <property type="project" value="UniProtKB-KW"/>
</dbReference>
<accession>A0A1Q3BRI7</accession>
<dbReference type="InterPro" id="IPR052940">
    <property type="entry name" value="Carb_Esterase_6"/>
</dbReference>
<keyword evidence="6" id="KW-1185">Reference proteome</keyword>
<evidence type="ECO:0000256" key="2">
    <source>
        <dbReference type="SAM" id="Phobius"/>
    </source>
</evidence>
<dbReference type="AlphaFoldDB" id="A0A1Q3BRI7"/>